<name>A0A1Q2D577_9ENTE</name>
<evidence type="ECO:0000313" key="1">
    <source>
        <dbReference type="EMBL" id="AQP53548.1"/>
    </source>
</evidence>
<sequence>MANKDVQDYLDKGLFGAPQLRPDEQKLFLGTFRERVVLALTIQEMESLKYDNLIIERLNTFDRGHFLINANVSLPAQDHYMKLAQTYEKNFRLVDTDHDKGKEETIGLVYAVDTPVDLDDIFVPNNFLAQREQEKRHHKLEDKLKKLF</sequence>
<dbReference type="Proteomes" id="UP000188246">
    <property type="component" value="Chromosome"/>
</dbReference>
<dbReference type="Gene3D" id="3.30.1330.30">
    <property type="match status" value="1"/>
</dbReference>
<protein>
    <submittedName>
        <fullName evidence="1">Uncharacterized protein</fullName>
    </submittedName>
</protein>
<dbReference type="InterPro" id="IPR012543">
    <property type="entry name" value="DUF1694"/>
</dbReference>
<evidence type="ECO:0000313" key="2">
    <source>
        <dbReference type="Proteomes" id="UP000188246"/>
    </source>
</evidence>
<dbReference type="RefSeq" id="WP_077275637.1">
    <property type="nucleotide sequence ID" value="NZ_CP019609.1"/>
</dbReference>
<dbReference type="Pfam" id="PF07997">
    <property type="entry name" value="DUF1694"/>
    <property type="match status" value="1"/>
</dbReference>
<dbReference type="EMBL" id="CP019609">
    <property type="protein sequence ID" value="AQP53548.1"/>
    <property type="molecule type" value="Genomic_DNA"/>
</dbReference>
<proteinExistence type="predicted"/>
<accession>A0A1Q2D577</accession>
<dbReference type="SUPFAM" id="SSF160515">
    <property type="entry name" value="YueI-like"/>
    <property type="match status" value="1"/>
</dbReference>
<keyword evidence="2" id="KW-1185">Reference proteome</keyword>
<dbReference type="AlphaFoldDB" id="A0A1Q2D577"/>
<gene>
    <name evidence="1" type="ORF">BW732_04415</name>
</gene>
<dbReference type="InterPro" id="IPR029064">
    <property type="entry name" value="Ribosomal_eL30-like_sf"/>
</dbReference>
<organism evidence="1 2">
    <name type="scientific">Vagococcus penaei</name>
    <dbReference type="NCBI Taxonomy" id="633807"/>
    <lineage>
        <taxon>Bacteria</taxon>
        <taxon>Bacillati</taxon>
        <taxon>Bacillota</taxon>
        <taxon>Bacilli</taxon>
        <taxon>Lactobacillales</taxon>
        <taxon>Enterococcaceae</taxon>
        <taxon>Vagococcus</taxon>
    </lineage>
</organism>
<reference evidence="1 2" key="1">
    <citation type="journal article" date="2010" name="Int. J. Syst. Evol. Microbiol.">
        <title>Vagococcus penaei sp. nov., isolated from spoilage microbiota of cooked shrimp (Penaeus vannamei).</title>
        <authorList>
            <person name="Jaffres E."/>
            <person name="Prevost H."/>
            <person name="Rossero A."/>
            <person name="Joffraud J.J."/>
            <person name="Dousset X."/>
        </authorList>
    </citation>
    <scope>NUCLEOTIDE SEQUENCE [LARGE SCALE GENOMIC DNA]</scope>
    <source>
        <strain evidence="1 2">CD276</strain>
    </source>
</reference>
<dbReference type="STRING" id="633807.BW732_04415"/>
<dbReference type="KEGG" id="vpi:BW732_04415"/>
<dbReference type="PIRSF" id="PIRSF034303">
    <property type="entry name" value="DUF1694"/>
    <property type="match status" value="1"/>
</dbReference>
<dbReference type="OrthoDB" id="95278at2"/>